<accession>A9V988</accession>
<dbReference type="SUPFAM" id="SSF48403">
    <property type="entry name" value="Ankyrin repeat"/>
    <property type="match status" value="1"/>
</dbReference>
<evidence type="ECO:0008006" key="13">
    <source>
        <dbReference type="Google" id="ProtNLM"/>
    </source>
</evidence>
<dbReference type="Gene3D" id="1.25.40.20">
    <property type="entry name" value="Ankyrin repeat-containing domain"/>
    <property type="match status" value="1"/>
</dbReference>
<evidence type="ECO:0000256" key="7">
    <source>
        <dbReference type="ARBA" id="ARBA00022842"/>
    </source>
</evidence>
<gene>
    <name evidence="11" type="ORF">MONBRDRAFT_28850</name>
</gene>
<dbReference type="EMBL" id="CH991570">
    <property type="protein sequence ID" value="EDQ85887.1"/>
    <property type="molecule type" value="Genomic_DNA"/>
</dbReference>
<dbReference type="GO" id="GO:0016779">
    <property type="term" value="F:nucleotidyltransferase activity"/>
    <property type="evidence" value="ECO:0000318"/>
    <property type="project" value="GO_Central"/>
</dbReference>
<dbReference type="AlphaFoldDB" id="A9V988"/>
<feature type="domain" description="PAP-associated" evidence="9">
    <location>
        <begin position="236"/>
        <end position="288"/>
    </location>
</feature>
<dbReference type="GO" id="GO:0005737">
    <property type="term" value="C:cytoplasm"/>
    <property type="evidence" value="ECO:0007669"/>
    <property type="project" value="UniProtKB-SubCell"/>
</dbReference>
<dbReference type="CDD" id="cd05402">
    <property type="entry name" value="NT_PAP_TUTase"/>
    <property type="match status" value="1"/>
</dbReference>
<dbReference type="RefSeq" id="XP_001749366.1">
    <property type="nucleotide sequence ID" value="XM_001749314.1"/>
</dbReference>
<sequence length="369" mass="41801">MTLLMKVARSGKADRIDRLLKAFPDIDLNVKTPAGDGAVHLAARKGCIQGQLRAMSLLLDKGAENDDHLQYILEHNKRRIQVQDTVKRLAKSFRSAERFQLITRARVPLFKFRHKDGLDCDVSVSNRLALCNTRLLEAYCLLDERYRPLGYFLKKWCKAVGLHDASQGGFSSYAMTMMLLASLQQASPPVLPYLQQLASPACPKQQRLVDGYDAYFCTDLPYVQQTWRRTEVNTQTLAELVAGFFDFCATFPFEKRVMQVREGTVLFKADKDWDADIIAVEDPFDPTHNLTRTVSAPRTFDKFLRLCASGSRLVRTCIENKAPLPDLTSPDWRRGPVQKKTETESESETDSDSDSEPELGLEVETRNAK</sequence>
<comment type="subcellular location">
    <subcellularLocation>
        <location evidence="3">Cytoplasm</location>
    </subcellularLocation>
</comment>
<dbReference type="GO" id="GO:0046872">
    <property type="term" value="F:metal ion binding"/>
    <property type="evidence" value="ECO:0007669"/>
    <property type="project" value="UniProtKB-KW"/>
</dbReference>
<dbReference type="KEGG" id="mbr:MONBRDRAFT_28850"/>
<comment type="cofactor">
    <cofactor evidence="1">
        <name>Mn(2+)</name>
        <dbReference type="ChEBI" id="CHEBI:29035"/>
    </cofactor>
</comment>
<evidence type="ECO:0000256" key="4">
    <source>
        <dbReference type="ARBA" id="ARBA00022490"/>
    </source>
</evidence>
<evidence type="ECO:0000256" key="1">
    <source>
        <dbReference type="ARBA" id="ARBA00001936"/>
    </source>
</evidence>
<protein>
    <recommendedName>
        <fullName evidence="13">PAP-associated domain-containing protein</fullName>
    </recommendedName>
</protein>
<dbReference type="STRING" id="81824.A9V988"/>
<dbReference type="SUPFAM" id="SSF81631">
    <property type="entry name" value="PAP/OAS1 substrate-binding domain"/>
    <property type="match status" value="1"/>
</dbReference>
<evidence type="ECO:0000259" key="10">
    <source>
        <dbReference type="Pfam" id="PF22600"/>
    </source>
</evidence>
<proteinExistence type="predicted"/>
<evidence type="ECO:0000313" key="11">
    <source>
        <dbReference type="EMBL" id="EDQ85887.1"/>
    </source>
</evidence>
<dbReference type="PANTHER" id="PTHR12271">
    <property type="entry name" value="POLY A POLYMERASE CID PAP -RELATED"/>
    <property type="match status" value="1"/>
</dbReference>
<dbReference type="GO" id="GO:0031123">
    <property type="term" value="P:RNA 3'-end processing"/>
    <property type="evidence" value="ECO:0000318"/>
    <property type="project" value="GO_Central"/>
</dbReference>
<organism evidence="11 12">
    <name type="scientific">Monosiga brevicollis</name>
    <name type="common">Choanoflagellate</name>
    <dbReference type="NCBI Taxonomy" id="81824"/>
    <lineage>
        <taxon>Eukaryota</taxon>
        <taxon>Choanoflagellata</taxon>
        <taxon>Craspedida</taxon>
        <taxon>Salpingoecidae</taxon>
        <taxon>Monosiga</taxon>
    </lineage>
</organism>
<evidence type="ECO:0000313" key="12">
    <source>
        <dbReference type="Proteomes" id="UP000001357"/>
    </source>
</evidence>
<comment type="cofactor">
    <cofactor evidence="2">
        <name>Mg(2+)</name>
        <dbReference type="ChEBI" id="CHEBI:18420"/>
    </cofactor>
</comment>
<name>A9V988_MONBE</name>
<dbReference type="InterPro" id="IPR002058">
    <property type="entry name" value="PAP_assoc"/>
</dbReference>
<dbReference type="PANTHER" id="PTHR12271:SF40">
    <property type="entry name" value="POLY(A) RNA POLYMERASE GLD2"/>
    <property type="match status" value="1"/>
</dbReference>
<keyword evidence="12" id="KW-1185">Reference proteome</keyword>
<evidence type="ECO:0000256" key="2">
    <source>
        <dbReference type="ARBA" id="ARBA00001946"/>
    </source>
</evidence>
<feature type="region of interest" description="Disordered" evidence="8">
    <location>
        <begin position="325"/>
        <end position="369"/>
    </location>
</feature>
<keyword evidence="5" id="KW-0808">Transferase</keyword>
<evidence type="ECO:0000256" key="6">
    <source>
        <dbReference type="ARBA" id="ARBA00022723"/>
    </source>
</evidence>
<keyword evidence="6" id="KW-0479">Metal-binding</keyword>
<evidence type="ECO:0000256" key="5">
    <source>
        <dbReference type="ARBA" id="ARBA00022679"/>
    </source>
</evidence>
<reference evidence="11 12" key="1">
    <citation type="journal article" date="2008" name="Nature">
        <title>The genome of the choanoflagellate Monosiga brevicollis and the origin of metazoans.</title>
        <authorList>
            <consortium name="JGI Sequencing"/>
            <person name="King N."/>
            <person name="Westbrook M.J."/>
            <person name="Young S.L."/>
            <person name="Kuo A."/>
            <person name="Abedin M."/>
            <person name="Chapman J."/>
            <person name="Fairclough S."/>
            <person name="Hellsten U."/>
            <person name="Isogai Y."/>
            <person name="Letunic I."/>
            <person name="Marr M."/>
            <person name="Pincus D."/>
            <person name="Putnam N."/>
            <person name="Rokas A."/>
            <person name="Wright K.J."/>
            <person name="Zuzow R."/>
            <person name="Dirks W."/>
            <person name="Good M."/>
            <person name="Goodstein D."/>
            <person name="Lemons D."/>
            <person name="Li W."/>
            <person name="Lyons J.B."/>
            <person name="Morris A."/>
            <person name="Nichols S."/>
            <person name="Richter D.J."/>
            <person name="Salamov A."/>
            <person name="Bork P."/>
            <person name="Lim W.A."/>
            <person name="Manning G."/>
            <person name="Miller W.T."/>
            <person name="McGinnis W."/>
            <person name="Shapiro H."/>
            <person name="Tjian R."/>
            <person name="Grigoriev I.V."/>
            <person name="Rokhsar D."/>
        </authorList>
    </citation>
    <scope>NUCLEOTIDE SEQUENCE [LARGE SCALE GENOMIC DNA]</scope>
    <source>
        <strain evidence="12">MX1 / ATCC 50154</strain>
    </source>
</reference>
<dbReference type="InParanoid" id="A9V988"/>
<dbReference type="Pfam" id="PF03828">
    <property type="entry name" value="PAP_assoc"/>
    <property type="match status" value="1"/>
</dbReference>
<dbReference type="Proteomes" id="UP000001357">
    <property type="component" value="Unassembled WGS sequence"/>
</dbReference>
<dbReference type="Gene3D" id="1.10.1410.10">
    <property type="match status" value="1"/>
</dbReference>
<evidence type="ECO:0000256" key="8">
    <source>
        <dbReference type="SAM" id="MobiDB-lite"/>
    </source>
</evidence>
<feature type="domain" description="Poly(A) RNA polymerase mitochondrial-like central palm" evidence="10">
    <location>
        <begin position="69"/>
        <end position="140"/>
    </location>
</feature>
<dbReference type="Pfam" id="PF22600">
    <property type="entry name" value="MTPAP-like_central"/>
    <property type="match status" value="1"/>
</dbReference>
<dbReference type="InterPro" id="IPR054708">
    <property type="entry name" value="MTPAP-like_central"/>
</dbReference>
<dbReference type="GeneID" id="5894572"/>
<dbReference type="SUPFAM" id="SSF81301">
    <property type="entry name" value="Nucleotidyltransferase"/>
    <property type="match status" value="1"/>
</dbReference>
<evidence type="ECO:0000256" key="3">
    <source>
        <dbReference type="ARBA" id="ARBA00004496"/>
    </source>
</evidence>
<dbReference type="InterPro" id="IPR043519">
    <property type="entry name" value="NT_sf"/>
</dbReference>
<keyword evidence="7" id="KW-0460">Magnesium</keyword>
<feature type="compositionally biased region" description="Basic and acidic residues" evidence="8">
    <location>
        <begin position="331"/>
        <end position="343"/>
    </location>
</feature>
<keyword evidence="4" id="KW-0963">Cytoplasm</keyword>
<dbReference type="eggNOG" id="KOG2277">
    <property type="taxonomic scope" value="Eukaryota"/>
</dbReference>
<evidence type="ECO:0000259" key="9">
    <source>
        <dbReference type="Pfam" id="PF03828"/>
    </source>
</evidence>
<feature type="compositionally biased region" description="Acidic residues" evidence="8">
    <location>
        <begin position="344"/>
        <end position="361"/>
    </location>
</feature>
<dbReference type="InterPro" id="IPR036770">
    <property type="entry name" value="Ankyrin_rpt-contain_sf"/>
</dbReference>